<proteinExistence type="predicted"/>
<accession>A0AAV9ZY39</accession>
<organism evidence="1 2">
    <name type="scientific">Favolaschia claudopus</name>
    <dbReference type="NCBI Taxonomy" id="2862362"/>
    <lineage>
        <taxon>Eukaryota</taxon>
        <taxon>Fungi</taxon>
        <taxon>Dikarya</taxon>
        <taxon>Basidiomycota</taxon>
        <taxon>Agaricomycotina</taxon>
        <taxon>Agaricomycetes</taxon>
        <taxon>Agaricomycetidae</taxon>
        <taxon>Agaricales</taxon>
        <taxon>Marasmiineae</taxon>
        <taxon>Mycenaceae</taxon>
        <taxon>Favolaschia</taxon>
    </lineage>
</organism>
<dbReference type="Proteomes" id="UP001362999">
    <property type="component" value="Unassembled WGS sequence"/>
</dbReference>
<keyword evidence="2" id="KW-1185">Reference proteome</keyword>
<comment type="caution">
    <text evidence="1">The sequence shown here is derived from an EMBL/GenBank/DDBJ whole genome shotgun (WGS) entry which is preliminary data.</text>
</comment>
<reference evidence="1 2" key="1">
    <citation type="journal article" date="2024" name="J Genomics">
        <title>Draft genome sequencing and assembly of Favolaschia claudopus CIRM-BRFM 2984 isolated from oak limbs.</title>
        <authorList>
            <person name="Navarro D."/>
            <person name="Drula E."/>
            <person name="Chaduli D."/>
            <person name="Cazenave R."/>
            <person name="Ahrendt S."/>
            <person name="Wang J."/>
            <person name="Lipzen A."/>
            <person name="Daum C."/>
            <person name="Barry K."/>
            <person name="Grigoriev I.V."/>
            <person name="Favel A."/>
            <person name="Rosso M.N."/>
            <person name="Martin F."/>
        </authorList>
    </citation>
    <scope>NUCLEOTIDE SEQUENCE [LARGE SCALE GENOMIC DNA]</scope>
    <source>
        <strain evidence="1 2">CIRM-BRFM 2984</strain>
    </source>
</reference>
<feature type="non-terminal residue" evidence="1">
    <location>
        <position position="74"/>
    </location>
</feature>
<feature type="non-terminal residue" evidence="1">
    <location>
        <position position="1"/>
    </location>
</feature>
<dbReference type="EMBL" id="JAWWNJ010000099">
    <property type="protein sequence ID" value="KAK6996142.1"/>
    <property type="molecule type" value="Genomic_DNA"/>
</dbReference>
<sequence>RQVLSSGGVQPTPAVSTRLRGTCDYMRQRRSEYDDYRQQQAQNGVHAVDFDIWLLHIRTMQPCCVQRFYPGVQK</sequence>
<protein>
    <submittedName>
        <fullName evidence="1">Uncharacterized protein</fullName>
    </submittedName>
</protein>
<evidence type="ECO:0000313" key="2">
    <source>
        <dbReference type="Proteomes" id="UP001362999"/>
    </source>
</evidence>
<gene>
    <name evidence="1" type="ORF">R3P38DRAFT_2489060</name>
</gene>
<name>A0AAV9ZY39_9AGAR</name>
<dbReference type="AlphaFoldDB" id="A0AAV9ZY39"/>
<evidence type="ECO:0000313" key="1">
    <source>
        <dbReference type="EMBL" id="KAK6996142.1"/>
    </source>
</evidence>